<feature type="domain" description="Histidine kinase" evidence="6">
    <location>
        <begin position="176"/>
        <end position="394"/>
    </location>
</feature>
<dbReference type="InterPro" id="IPR011006">
    <property type="entry name" value="CheY-like_superfamily"/>
</dbReference>
<dbReference type="PROSITE" id="PS50110">
    <property type="entry name" value="RESPONSE_REGULATORY"/>
    <property type="match status" value="1"/>
</dbReference>
<comment type="caution">
    <text evidence="8">The sequence shown here is derived from an EMBL/GenBank/DDBJ whole genome shotgun (WGS) entry which is preliminary data.</text>
</comment>
<evidence type="ECO:0000256" key="4">
    <source>
        <dbReference type="PROSITE-ProRule" id="PRU00169"/>
    </source>
</evidence>
<dbReference type="AlphaFoldDB" id="A0AAE3QM30"/>
<dbReference type="InterPro" id="IPR004358">
    <property type="entry name" value="Sig_transdc_His_kin-like_C"/>
</dbReference>
<dbReference type="SUPFAM" id="SSF47384">
    <property type="entry name" value="Homodimeric domain of signal transducing histidine kinase"/>
    <property type="match status" value="1"/>
</dbReference>
<gene>
    <name evidence="8" type="ORF">QNI16_03705</name>
</gene>
<protein>
    <recommendedName>
        <fullName evidence="2">histidine kinase</fullName>
        <ecNumber evidence="2">2.7.13.3</ecNumber>
    </recommendedName>
</protein>
<dbReference type="InterPro" id="IPR036890">
    <property type="entry name" value="HATPase_C_sf"/>
</dbReference>
<dbReference type="RefSeq" id="WP_313975893.1">
    <property type="nucleotide sequence ID" value="NZ_JASJOS010000002.1"/>
</dbReference>
<dbReference type="GO" id="GO:0000155">
    <property type="term" value="F:phosphorelay sensor kinase activity"/>
    <property type="evidence" value="ECO:0007669"/>
    <property type="project" value="InterPro"/>
</dbReference>
<dbReference type="SMART" id="SM00387">
    <property type="entry name" value="HATPase_c"/>
    <property type="match status" value="1"/>
</dbReference>
<keyword evidence="5" id="KW-0175">Coiled coil</keyword>
<dbReference type="EC" id="2.7.13.3" evidence="2"/>
<evidence type="ECO:0000256" key="5">
    <source>
        <dbReference type="SAM" id="Coils"/>
    </source>
</evidence>
<dbReference type="Gene3D" id="1.10.287.130">
    <property type="match status" value="1"/>
</dbReference>
<dbReference type="PANTHER" id="PTHR43547">
    <property type="entry name" value="TWO-COMPONENT HISTIDINE KINASE"/>
    <property type="match status" value="1"/>
</dbReference>
<dbReference type="Pfam" id="PF02518">
    <property type="entry name" value="HATPase_c"/>
    <property type="match status" value="1"/>
</dbReference>
<dbReference type="Gene3D" id="3.40.50.2300">
    <property type="match status" value="1"/>
</dbReference>
<evidence type="ECO:0000259" key="7">
    <source>
        <dbReference type="PROSITE" id="PS50110"/>
    </source>
</evidence>
<feature type="domain" description="Response regulatory" evidence="7">
    <location>
        <begin position="8"/>
        <end position="122"/>
    </location>
</feature>
<sequence length="403" mass="45620">MTSYNSYTVLYVDDEPNNLLAFKSAFFRYYTILTANSAAEALRLLAEHPVQLIVTDQRMPQMNGLELLKTVKEQYPDIMRMIVTGYSDLSVVMSAFNDVGIFHYVLKPWNNQELRIIMDNALTKYRLTLENERLIQQLTESNTLLEVRIQERTNELLAKNQELKQLNKLKDKLFSIISHDLRSPIASLMAFTKLYMEEQNFTPEEFATVIGQMNNTLGDLSSMLHNMLSWSREQMNQTPSVLSHFSLQSTMESHLAAYKLSASQKQLSFQIDWPLDPLVVYADADRLSVVLRNLISNAIKFTPVDGIITVKLENNDHEVIVSVEDTGVGISPENIRKLLARQELVSSRGTANEKGTGLGLMLCQEYLADLGSSLHVQSELNKGTRFSFALPLSLTSQLQTVAV</sequence>
<dbReference type="SUPFAM" id="SSF52172">
    <property type="entry name" value="CheY-like"/>
    <property type="match status" value="1"/>
</dbReference>
<evidence type="ECO:0000256" key="2">
    <source>
        <dbReference type="ARBA" id="ARBA00012438"/>
    </source>
</evidence>
<evidence type="ECO:0000256" key="3">
    <source>
        <dbReference type="ARBA" id="ARBA00022553"/>
    </source>
</evidence>
<dbReference type="Pfam" id="PF00512">
    <property type="entry name" value="HisKA"/>
    <property type="match status" value="1"/>
</dbReference>
<keyword evidence="8" id="KW-0808">Transferase</keyword>
<dbReference type="CDD" id="cd17569">
    <property type="entry name" value="REC_HupR-like"/>
    <property type="match status" value="1"/>
</dbReference>
<dbReference type="CDD" id="cd00082">
    <property type="entry name" value="HisKA"/>
    <property type="match status" value="1"/>
</dbReference>
<evidence type="ECO:0000313" key="8">
    <source>
        <dbReference type="EMBL" id="MDJ1479575.1"/>
    </source>
</evidence>
<dbReference type="InterPro" id="IPR001789">
    <property type="entry name" value="Sig_transdc_resp-reg_receiver"/>
</dbReference>
<dbReference type="PROSITE" id="PS50109">
    <property type="entry name" value="HIS_KIN"/>
    <property type="match status" value="1"/>
</dbReference>
<dbReference type="PANTHER" id="PTHR43547:SF2">
    <property type="entry name" value="HYBRID SIGNAL TRANSDUCTION HISTIDINE KINASE C"/>
    <property type="match status" value="1"/>
</dbReference>
<reference evidence="8" key="1">
    <citation type="submission" date="2023-05" db="EMBL/GenBank/DDBJ databases">
        <authorList>
            <person name="Zhang X."/>
        </authorList>
    </citation>
    <scope>NUCLEOTIDE SEQUENCE</scope>
    <source>
        <strain evidence="8">YF14B1</strain>
    </source>
</reference>
<dbReference type="Gene3D" id="3.30.565.10">
    <property type="entry name" value="Histidine kinase-like ATPase, C-terminal domain"/>
    <property type="match status" value="1"/>
</dbReference>
<keyword evidence="8" id="KW-0418">Kinase</keyword>
<evidence type="ECO:0000259" key="6">
    <source>
        <dbReference type="PROSITE" id="PS50109"/>
    </source>
</evidence>
<evidence type="ECO:0000256" key="1">
    <source>
        <dbReference type="ARBA" id="ARBA00000085"/>
    </source>
</evidence>
<dbReference type="EMBL" id="JASJOS010000002">
    <property type="protein sequence ID" value="MDJ1479575.1"/>
    <property type="molecule type" value="Genomic_DNA"/>
</dbReference>
<dbReference type="SMART" id="SM00448">
    <property type="entry name" value="REC"/>
    <property type="match status" value="1"/>
</dbReference>
<feature type="modified residue" description="4-aspartylphosphate" evidence="4">
    <location>
        <position position="56"/>
    </location>
</feature>
<proteinExistence type="predicted"/>
<dbReference type="Pfam" id="PF00072">
    <property type="entry name" value="Response_reg"/>
    <property type="match status" value="1"/>
</dbReference>
<name>A0AAE3QM30_9BACT</name>
<dbReference type="Proteomes" id="UP001241110">
    <property type="component" value="Unassembled WGS sequence"/>
</dbReference>
<dbReference type="InterPro" id="IPR005467">
    <property type="entry name" value="His_kinase_dom"/>
</dbReference>
<dbReference type="InterPro" id="IPR003661">
    <property type="entry name" value="HisK_dim/P_dom"/>
</dbReference>
<dbReference type="SMART" id="SM00388">
    <property type="entry name" value="HisKA"/>
    <property type="match status" value="1"/>
</dbReference>
<comment type="catalytic activity">
    <reaction evidence="1">
        <text>ATP + protein L-histidine = ADP + protein N-phospho-L-histidine.</text>
        <dbReference type="EC" id="2.7.13.3"/>
    </reaction>
</comment>
<evidence type="ECO:0000313" key="9">
    <source>
        <dbReference type="Proteomes" id="UP001241110"/>
    </source>
</evidence>
<keyword evidence="3 4" id="KW-0597">Phosphoprotein</keyword>
<dbReference type="InterPro" id="IPR003594">
    <property type="entry name" value="HATPase_dom"/>
</dbReference>
<dbReference type="PRINTS" id="PR00344">
    <property type="entry name" value="BCTRLSENSOR"/>
</dbReference>
<organism evidence="8 9">
    <name type="scientific">Xanthocytophaga flava</name>
    <dbReference type="NCBI Taxonomy" id="3048013"/>
    <lineage>
        <taxon>Bacteria</taxon>
        <taxon>Pseudomonadati</taxon>
        <taxon>Bacteroidota</taxon>
        <taxon>Cytophagia</taxon>
        <taxon>Cytophagales</taxon>
        <taxon>Rhodocytophagaceae</taxon>
        <taxon>Xanthocytophaga</taxon>
    </lineage>
</organism>
<dbReference type="SUPFAM" id="SSF55874">
    <property type="entry name" value="ATPase domain of HSP90 chaperone/DNA topoisomerase II/histidine kinase"/>
    <property type="match status" value="1"/>
</dbReference>
<dbReference type="InterPro" id="IPR036097">
    <property type="entry name" value="HisK_dim/P_sf"/>
</dbReference>
<accession>A0AAE3QM30</accession>
<feature type="coiled-coil region" evidence="5">
    <location>
        <begin position="135"/>
        <end position="169"/>
    </location>
</feature>